<feature type="compositionally biased region" description="Polar residues" evidence="1">
    <location>
        <begin position="188"/>
        <end position="203"/>
    </location>
</feature>
<sequence length="212" mass="23371">MVPLYMKHPFKVTGNLLTPFLIRNQSGKGSANRSKQVVEFVKNLVDLMTKEDLELVNKDHNTALYLAAAAGYLETVKIMMAKNEILHTIPGAAGTAMPLHAATLYGNKDVVKFLYRISKDLSDDDGWNPANRGWLLEKCGESDMFVCTIHLVNQSMELQVVNVPPHSSPPPQSLHPTPSSTITKPSPANNASRRNTIEPSASKKSIPHKIFN</sequence>
<dbReference type="InterPro" id="IPR002110">
    <property type="entry name" value="Ankyrin_rpt"/>
</dbReference>
<evidence type="ECO:0000313" key="3">
    <source>
        <dbReference type="Proteomes" id="UP000245207"/>
    </source>
</evidence>
<dbReference type="STRING" id="35608.A0A2U1M329"/>
<feature type="compositionally biased region" description="Low complexity" evidence="1">
    <location>
        <begin position="174"/>
        <end position="187"/>
    </location>
</feature>
<dbReference type="AlphaFoldDB" id="A0A2U1M329"/>
<keyword evidence="3" id="KW-1185">Reference proteome</keyword>
<accession>A0A2U1M329</accession>
<protein>
    <submittedName>
        <fullName evidence="2">Ankyrin repeat-containing domain, PGG domain protein</fullName>
    </submittedName>
</protein>
<dbReference type="Gene3D" id="1.25.40.20">
    <property type="entry name" value="Ankyrin repeat-containing domain"/>
    <property type="match status" value="1"/>
</dbReference>
<dbReference type="OrthoDB" id="1930691at2759"/>
<name>A0A2U1M329_ARTAN</name>
<dbReference type="PANTHER" id="PTHR24121">
    <property type="entry name" value="NO MECHANORECEPTOR POTENTIAL C, ISOFORM D-RELATED"/>
    <property type="match status" value="1"/>
</dbReference>
<dbReference type="Pfam" id="PF12796">
    <property type="entry name" value="Ank_2"/>
    <property type="match status" value="1"/>
</dbReference>
<dbReference type="InterPro" id="IPR036770">
    <property type="entry name" value="Ankyrin_rpt-contain_sf"/>
</dbReference>
<feature type="region of interest" description="Disordered" evidence="1">
    <location>
        <begin position="162"/>
        <end position="212"/>
    </location>
</feature>
<dbReference type="SUPFAM" id="SSF48403">
    <property type="entry name" value="Ankyrin repeat"/>
    <property type="match status" value="1"/>
</dbReference>
<comment type="caution">
    <text evidence="2">The sequence shown here is derived from an EMBL/GenBank/DDBJ whole genome shotgun (WGS) entry which is preliminary data.</text>
</comment>
<evidence type="ECO:0000313" key="2">
    <source>
        <dbReference type="EMBL" id="PWA55610.1"/>
    </source>
</evidence>
<organism evidence="2 3">
    <name type="scientific">Artemisia annua</name>
    <name type="common">Sweet wormwood</name>
    <dbReference type="NCBI Taxonomy" id="35608"/>
    <lineage>
        <taxon>Eukaryota</taxon>
        <taxon>Viridiplantae</taxon>
        <taxon>Streptophyta</taxon>
        <taxon>Embryophyta</taxon>
        <taxon>Tracheophyta</taxon>
        <taxon>Spermatophyta</taxon>
        <taxon>Magnoliopsida</taxon>
        <taxon>eudicotyledons</taxon>
        <taxon>Gunneridae</taxon>
        <taxon>Pentapetalae</taxon>
        <taxon>asterids</taxon>
        <taxon>campanulids</taxon>
        <taxon>Asterales</taxon>
        <taxon>Asteraceae</taxon>
        <taxon>Asteroideae</taxon>
        <taxon>Anthemideae</taxon>
        <taxon>Artemisiinae</taxon>
        <taxon>Artemisia</taxon>
    </lineage>
</organism>
<reference evidence="2 3" key="1">
    <citation type="journal article" date="2018" name="Mol. Plant">
        <title>The genome of Artemisia annua provides insight into the evolution of Asteraceae family and artemisinin biosynthesis.</title>
        <authorList>
            <person name="Shen Q."/>
            <person name="Zhang L."/>
            <person name="Liao Z."/>
            <person name="Wang S."/>
            <person name="Yan T."/>
            <person name="Shi P."/>
            <person name="Liu M."/>
            <person name="Fu X."/>
            <person name="Pan Q."/>
            <person name="Wang Y."/>
            <person name="Lv Z."/>
            <person name="Lu X."/>
            <person name="Zhang F."/>
            <person name="Jiang W."/>
            <person name="Ma Y."/>
            <person name="Chen M."/>
            <person name="Hao X."/>
            <person name="Li L."/>
            <person name="Tang Y."/>
            <person name="Lv G."/>
            <person name="Zhou Y."/>
            <person name="Sun X."/>
            <person name="Brodelius P.E."/>
            <person name="Rose J.K.C."/>
            <person name="Tang K."/>
        </authorList>
    </citation>
    <scope>NUCLEOTIDE SEQUENCE [LARGE SCALE GENOMIC DNA]</scope>
    <source>
        <strain evidence="3">cv. Huhao1</strain>
        <tissue evidence="2">Leaf</tissue>
    </source>
</reference>
<dbReference type="PANTHER" id="PTHR24121:SF21">
    <property type="entry name" value="ANKYRIN REPEAT FAMILY PROTEIN"/>
    <property type="match status" value="1"/>
</dbReference>
<dbReference type="Proteomes" id="UP000245207">
    <property type="component" value="Unassembled WGS sequence"/>
</dbReference>
<dbReference type="SMART" id="SM00248">
    <property type="entry name" value="ANK"/>
    <property type="match status" value="2"/>
</dbReference>
<dbReference type="EMBL" id="PKPP01006709">
    <property type="protein sequence ID" value="PWA55610.1"/>
    <property type="molecule type" value="Genomic_DNA"/>
</dbReference>
<proteinExistence type="predicted"/>
<gene>
    <name evidence="2" type="ORF">CTI12_AA424600</name>
</gene>
<evidence type="ECO:0000256" key="1">
    <source>
        <dbReference type="SAM" id="MobiDB-lite"/>
    </source>
</evidence>